<dbReference type="RefSeq" id="WP_092894765.1">
    <property type="nucleotide sequence ID" value="NZ_FOKK01000002.1"/>
</dbReference>
<reference evidence="2 3" key="1">
    <citation type="submission" date="2016-10" db="EMBL/GenBank/DDBJ databases">
        <authorList>
            <person name="de Groot N.N."/>
        </authorList>
    </citation>
    <scope>NUCLEOTIDE SEQUENCE [LARGE SCALE GENOMIC DNA]</scope>
    <source>
        <strain evidence="2 3">DSM 23399</strain>
    </source>
</reference>
<feature type="signal peptide" evidence="1">
    <location>
        <begin position="1"/>
        <end position="20"/>
    </location>
</feature>
<name>A0A1I0WM38_9BACT</name>
<dbReference type="AlphaFoldDB" id="A0A1I0WM38"/>
<gene>
    <name evidence="2" type="ORF">SAMN04489723_102217</name>
</gene>
<accession>A0A1I0WM38</accession>
<dbReference type="OrthoDB" id="795172at2"/>
<organism evidence="2 3">
    <name type="scientific">Algoriphagus aquimarinus</name>
    <dbReference type="NCBI Taxonomy" id="237018"/>
    <lineage>
        <taxon>Bacteria</taxon>
        <taxon>Pseudomonadati</taxon>
        <taxon>Bacteroidota</taxon>
        <taxon>Cytophagia</taxon>
        <taxon>Cytophagales</taxon>
        <taxon>Cyclobacteriaceae</taxon>
        <taxon>Algoriphagus</taxon>
    </lineage>
</organism>
<keyword evidence="1" id="KW-0732">Signal</keyword>
<dbReference type="Proteomes" id="UP000198790">
    <property type="component" value="Unassembled WGS sequence"/>
</dbReference>
<proteinExistence type="predicted"/>
<sequence>MRYLCLLVIAACTVSLSSCSDVEEPISPLIGAWENRVFVDSLNYWIVERYDFVNDSIYDINVTVRESETSKDLGYRFATRGWYNLQENAFTFTYSEIYQVKDYYLPSRANLYAPKNELRFIEIDFSNTPTANLTFSTDRKQFEFLAECLEYYSECSLPKTYIKIN</sequence>
<evidence type="ECO:0008006" key="4">
    <source>
        <dbReference type="Google" id="ProtNLM"/>
    </source>
</evidence>
<protein>
    <recommendedName>
        <fullName evidence="4">Lipocalin-like domain-containing protein</fullName>
    </recommendedName>
</protein>
<evidence type="ECO:0000313" key="3">
    <source>
        <dbReference type="Proteomes" id="UP000198790"/>
    </source>
</evidence>
<dbReference type="PROSITE" id="PS51257">
    <property type="entry name" value="PROKAR_LIPOPROTEIN"/>
    <property type="match status" value="1"/>
</dbReference>
<dbReference type="EMBL" id="FOKK01000002">
    <property type="protein sequence ID" value="SFA89845.1"/>
    <property type="molecule type" value="Genomic_DNA"/>
</dbReference>
<evidence type="ECO:0000256" key="1">
    <source>
        <dbReference type="SAM" id="SignalP"/>
    </source>
</evidence>
<evidence type="ECO:0000313" key="2">
    <source>
        <dbReference type="EMBL" id="SFA89845.1"/>
    </source>
</evidence>
<feature type="chain" id="PRO_5011469398" description="Lipocalin-like domain-containing protein" evidence="1">
    <location>
        <begin position="21"/>
        <end position="165"/>
    </location>
</feature>
<keyword evidence="3" id="KW-1185">Reference proteome</keyword>